<keyword evidence="2" id="KW-1185">Reference proteome</keyword>
<dbReference type="Proteomes" id="UP000191110">
    <property type="component" value="Unassembled WGS sequence"/>
</dbReference>
<comment type="caution">
    <text evidence="1">The sequence shown here is derived from an EMBL/GenBank/DDBJ whole genome shotgun (WGS) entry which is preliminary data.</text>
</comment>
<sequence length="63" mass="7334">MSDPTTKRTSAEIEQKLRDELSHLRQGYAKLDQGSYSKDDIWAGQIYQKLIMRQTEIINTLYG</sequence>
<reference evidence="1 2" key="1">
    <citation type="submission" date="2016-11" db="EMBL/GenBank/DDBJ databases">
        <title>Mixed transmission modes and dynamic genome evolution in an obligate animal-bacterial symbiosis.</title>
        <authorList>
            <person name="Russell S.L."/>
            <person name="Corbett-Detig R.B."/>
            <person name="Cavanaugh C.M."/>
        </authorList>
    </citation>
    <scope>NUCLEOTIDE SEQUENCE [LARGE SCALE GENOMIC DNA]</scope>
    <source>
        <strain evidence="1">Sveles-Q1</strain>
    </source>
</reference>
<protein>
    <submittedName>
        <fullName evidence="1">Uncharacterized protein</fullName>
    </submittedName>
</protein>
<name>A0A1T2L6I7_9GAMM</name>
<organism evidence="1 2">
    <name type="scientific">Solemya pervernicosa gill symbiont</name>
    <dbReference type="NCBI Taxonomy" id="642797"/>
    <lineage>
        <taxon>Bacteria</taxon>
        <taxon>Pseudomonadati</taxon>
        <taxon>Pseudomonadota</taxon>
        <taxon>Gammaproteobacteria</taxon>
        <taxon>sulfur-oxidizing symbionts</taxon>
    </lineage>
</organism>
<gene>
    <name evidence="1" type="ORF">BOW53_07175</name>
</gene>
<dbReference type="RefSeq" id="WP_078483406.1">
    <property type="nucleotide sequence ID" value="NZ_MPRL01000022.1"/>
</dbReference>
<accession>A0A1T2L6I7</accession>
<evidence type="ECO:0000313" key="2">
    <source>
        <dbReference type="Proteomes" id="UP000191110"/>
    </source>
</evidence>
<proteinExistence type="predicted"/>
<dbReference type="EMBL" id="MPRL01000022">
    <property type="protein sequence ID" value="OOZ40556.1"/>
    <property type="molecule type" value="Genomic_DNA"/>
</dbReference>
<evidence type="ECO:0000313" key="1">
    <source>
        <dbReference type="EMBL" id="OOZ40556.1"/>
    </source>
</evidence>
<dbReference type="AlphaFoldDB" id="A0A1T2L6I7"/>